<sequence length="489" mass="50279">MLSLMMCSLLQRSVAAPCPVSNCAMPAAPASAGPYGTYPSLPPPPPRTLSTVPLHPSVPEDAQRSGFVLSASGRLLLPGSIQVTLVLNGSGYVTQCTLNVTFYEVHPDSGELVRALTDTHVVDAAEWVLFDARAPRPCAAGLVGAAVDEAGGWLYYPVVATLTGPTQYNQYGREVARSSQSVLLVRQISLDGSGGSRTVFQQDTSNSNSSVFGNGRLSSSIALSGPVDASAGANASAAFLLLSPYETVSGLVLAVDLSGSGVVRARPVGLGVQATAWAVDQSTSSGTSTYDMYLLYQEGIQYDSNACRELADMFAFQQTPLSLGSYSCSSWWVARDRGAASAAAVATWPISTWTTWTSSAAPPTTKAAAPPGVDVEIVPFTLTTTTWPGPAQLAAGSSLVYLSDVYRCQILELDPTTAAAKVAAGYDGGGAGASGGGGCTRPVCSVFPSDGPATGNRAIASPGRMAADGSGALVFVDETTGRLRRLGPA</sequence>
<evidence type="ECO:0000313" key="3">
    <source>
        <dbReference type="Proteomes" id="UP000612055"/>
    </source>
</evidence>
<feature type="chain" id="PRO_5032836588" evidence="1">
    <location>
        <begin position="16"/>
        <end position="489"/>
    </location>
</feature>
<keyword evidence="1" id="KW-0732">Signal</keyword>
<evidence type="ECO:0000313" key="2">
    <source>
        <dbReference type="EMBL" id="KAG2490745.1"/>
    </source>
</evidence>
<keyword evidence="3" id="KW-1185">Reference proteome</keyword>
<dbReference type="Proteomes" id="UP000612055">
    <property type="component" value="Unassembled WGS sequence"/>
</dbReference>
<reference evidence="2" key="1">
    <citation type="journal article" date="2020" name="bioRxiv">
        <title>Comparative genomics of Chlamydomonas.</title>
        <authorList>
            <person name="Craig R.J."/>
            <person name="Hasan A.R."/>
            <person name="Ness R.W."/>
            <person name="Keightley P.D."/>
        </authorList>
    </citation>
    <scope>NUCLEOTIDE SEQUENCE</scope>
    <source>
        <strain evidence="2">CCAP 11/70</strain>
    </source>
</reference>
<dbReference type="EMBL" id="JAEHOE010000059">
    <property type="protein sequence ID" value="KAG2490745.1"/>
    <property type="molecule type" value="Genomic_DNA"/>
</dbReference>
<feature type="signal peptide" evidence="1">
    <location>
        <begin position="1"/>
        <end position="15"/>
    </location>
</feature>
<comment type="caution">
    <text evidence="2">The sequence shown here is derived from an EMBL/GenBank/DDBJ whole genome shotgun (WGS) entry which is preliminary data.</text>
</comment>
<organism evidence="2 3">
    <name type="scientific">Edaphochlamys debaryana</name>
    <dbReference type="NCBI Taxonomy" id="47281"/>
    <lineage>
        <taxon>Eukaryota</taxon>
        <taxon>Viridiplantae</taxon>
        <taxon>Chlorophyta</taxon>
        <taxon>core chlorophytes</taxon>
        <taxon>Chlorophyceae</taxon>
        <taxon>CS clade</taxon>
        <taxon>Chlamydomonadales</taxon>
        <taxon>Chlamydomonadales incertae sedis</taxon>
        <taxon>Edaphochlamys</taxon>
    </lineage>
</organism>
<evidence type="ECO:0000256" key="1">
    <source>
        <dbReference type="SAM" id="SignalP"/>
    </source>
</evidence>
<name>A0A835Y1D7_9CHLO</name>
<gene>
    <name evidence="2" type="ORF">HYH03_010900</name>
</gene>
<proteinExistence type="predicted"/>
<accession>A0A835Y1D7</accession>
<protein>
    <submittedName>
        <fullName evidence="2">Uncharacterized protein</fullName>
    </submittedName>
</protein>
<dbReference type="AlphaFoldDB" id="A0A835Y1D7"/>